<proteinExistence type="predicted"/>
<keyword evidence="4" id="KW-1185">Reference proteome</keyword>
<organism evidence="3 4">
    <name type="scientific">Thalassovita litoralis</name>
    <dbReference type="NCBI Taxonomy" id="1010611"/>
    <lineage>
        <taxon>Bacteria</taxon>
        <taxon>Pseudomonadati</taxon>
        <taxon>Pseudomonadota</taxon>
        <taxon>Alphaproteobacteria</taxon>
        <taxon>Rhodobacterales</taxon>
        <taxon>Roseobacteraceae</taxon>
        <taxon>Thalassovita</taxon>
    </lineage>
</organism>
<sequence length="312" mass="33941">MGALPPPRFARLPQSIFGKMKGKTMQGFQDGVADVNGVQIAFCKGGTGPAVLLLHGFPQTRAMWTHIAPVLAQRFTVVCADLRGYGASSKPADVAACSFRDMAADQVALMASLGFDQFHAVGHDRGARTVHRMALDHPGAVKTVTMMDIIPTHLLLDQLTQQVATAYYHWFFLAQPAPFPERLIGADPDYYFESCLLGWGASQLSDFDPALLAEYRAAWRDPDTIRGMCNDYRAALQVDFALDQADLERTVDCPALILYGADGAMAKAYDVPGTWAARCPNMQAAGIPGGHFFPDTAPQETAQAVFRFLSDH</sequence>
<name>A0A521E4T4_9RHOB</name>
<dbReference type="InterPro" id="IPR000639">
    <property type="entry name" value="Epox_hydrolase-like"/>
</dbReference>
<reference evidence="3 4" key="1">
    <citation type="submission" date="2017-05" db="EMBL/GenBank/DDBJ databases">
        <authorList>
            <person name="Varghese N."/>
            <person name="Submissions S."/>
        </authorList>
    </citation>
    <scope>NUCLEOTIDE SEQUENCE [LARGE SCALE GENOMIC DNA]</scope>
    <source>
        <strain evidence="3 4">DSM 29506</strain>
    </source>
</reference>
<dbReference type="SUPFAM" id="SSF53474">
    <property type="entry name" value="alpha/beta-Hydrolases"/>
    <property type="match status" value="1"/>
</dbReference>
<evidence type="ECO:0000259" key="2">
    <source>
        <dbReference type="Pfam" id="PF00561"/>
    </source>
</evidence>
<dbReference type="Pfam" id="PF00561">
    <property type="entry name" value="Abhydrolase_1"/>
    <property type="match status" value="1"/>
</dbReference>
<dbReference type="InterPro" id="IPR000073">
    <property type="entry name" value="AB_hydrolase_1"/>
</dbReference>
<dbReference type="GO" id="GO:0016787">
    <property type="term" value="F:hydrolase activity"/>
    <property type="evidence" value="ECO:0007669"/>
    <property type="project" value="UniProtKB-KW"/>
</dbReference>
<accession>A0A521E4T4</accession>
<dbReference type="AlphaFoldDB" id="A0A521E4T4"/>
<keyword evidence="1" id="KW-0378">Hydrolase</keyword>
<evidence type="ECO:0000313" key="3">
    <source>
        <dbReference type="EMBL" id="SMO78885.1"/>
    </source>
</evidence>
<dbReference type="Gene3D" id="3.40.50.1820">
    <property type="entry name" value="alpha/beta hydrolase"/>
    <property type="match status" value="1"/>
</dbReference>
<dbReference type="PRINTS" id="PR00412">
    <property type="entry name" value="EPOXHYDRLASE"/>
</dbReference>
<dbReference type="PANTHER" id="PTHR43329">
    <property type="entry name" value="EPOXIDE HYDROLASE"/>
    <property type="match status" value="1"/>
</dbReference>
<gene>
    <name evidence="3" type="ORF">SAMN06265173_11479</name>
</gene>
<dbReference type="InterPro" id="IPR029058">
    <property type="entry name" value="AB_hydrolase_fold"/>
</dbReference>
<dbReference type="Proteomes" id="UP000316030">
    <property type="component" value="Unassembled WGS sequence"/>
</dbReference>
<dbReference type="EMBL" id="FXTO01000014">
    <property type="protein sequence ID" value="SMO78885.1"/>
    <property type="molecule type" value="Genomic_DNA"/>
</dbReference>
<feature type="domain" description="AB hydrolase-1" evidence="2">
    <location>
        <begin position="49"/>
        <end position="296"/>
    </location>
</feature>
<evidence type="ECO:0000313" key="4">
    <source>
        <dbReference type="Proteomes" id="UP000316030"/>
    </source>
</evidence>
<evidence type="ECO:0000256" key="1">
    <source>
        <dbReference type="ARBA" id="ARBA00022801"/>
    </source>
</evidence>
<protein>
    <submittedName>
        <fullName evidence="3">Haloacetate dehalogenase</fullName>
    </submittedName>
</protein>